<organism evidence="2">
    <name type="scientific">Arundo donax</name>
    <name type="common">Giant reed</name>
    <name type="synonym">Donax arundinaceus</name>
    <dbReference type="NCBI Taxonomy" id="35708"/>
    <lineage>
        <taxon>Eukaryota</taxon>
        <taxon>Viridiplantae</taxon>
        <taxon>Streptophyta</taxon>
        <taxon>Embryophyta</taxon>
        <taxon>Tracheophyta</taxon>
        <taxon>Spermatophyta</taxon>
        <taxon>Magnoliopsida</taxon>
        <taxon>Liliopsida</taxon>
        <taxon>Poales</taxon>
        <taxon>Poaceae</taxon>
        <taxon>PACMAD clade</taxon>
        <taxon>Arundinoideae</taxon>
        <taxon>Arundineae</taxon>
        <taxon>Arundo</taxon>
    </lineage>
</organism>
<protein>
    <submittedName>
        <fullName evidence="2">Uncharacterized protein</fullName>
    </submittedName>
</protein>
<evidence type="ECO:0000313" key="2">
    <source>
        <dbReference type="EMBL" id="JAD22310.1"/>
    </source>
</evidence>
<feature type="compositionally biased region" description="Polar residues" evidence="1">
    <location>
        <begin position="15"/>
        <end position="27"/>
    </location>
</feature>
<dbReference type="EMBL" id="GBRH01275585">
    <property type="protein sequence ID" value="JAD22310.1"/>
    <property type="molecule type" value="Transcribed_RNA"/>
</dbReference>
<proteinExistence type="predicted"/>
<accession>A0A0A8YA67</accession>
<reference evidence="2" key="1">
    <citation type="submission" date="2014-09" db="EMBL/GenBank/DDBJ databases">
        <authorList>
            <person name="Magalhaes I.L.F."/>
            <person name="Oliveira U."/>
            <person name="Santos F.R."/>
            <person name="Vidigal T.H.D.A."/>
            <person name="Brescovit A.D."/>
            <person name="Santos A.J."/>
        </authorList>
    </citation>
    <scope>NUCLEOTIDE SEQUENCE</scope>
    <source>
        <tissue evidence="2">Shoot tissue taken approximately 20 cm above the soil surface</tissue>
    </source>
</reference>
<feature type="region of interest" description="Disordered" evidence="1">
    <location>
        <begin position="1"/>
        <end position="27"/>
    </location>
</feature>
<dbReference type="AlphaFoldDB" id="A0A0A8YA67"/>
<reference evidence="2" key="2">
    <citation type="journal article" date="2015" name="Data Brief">
        <title>Shoot transcriptome of the giant reed, Arundo donax.</title>
        <authorList>
            <person name="Barrero R.A."/>
            <person name="Guerrero F.D."/>
            <person name="Moolhuijzen P."/>
            <person name="Goolsby J.A."/>
            <person name="Tidwell J."/>
            <person name="Bellgard S.E."/>
            <person name="Bellgard M.I."/>
        </authorList>
    </citation>
    <scope>NUCLEOTIDE SEQUENCE</scope>
    <source>
        <tissue evidence="2">Shoot tissue taken approximately 20 cm above the soil surface</tissue>
    </source>
</reference>
<evidence type="ECO:0000256" key="1">
    <source>
        <dbReference type="SAM" id="MobiDB-lite"/>
    </source>
</evidence>
<name>A0A0A8YA67_ARUDO</name>
<sequence length="27" mass="3319">MSETSRHMHKDQRRQQQPHTGTITWLQ</sequence>